<evidence type="ECO:0000313" key="2">
    <source>
        <dbReference type="Proteomes" id="UP000487757"/>
    </source>
</evidence>
<protein>
    <submittedName>
        <fullName evidence="1">Uncharacterized protein</fullName>
    </submittedName>
</protein>
<name>A0A7K0FX71_9SPHI</name>
<keyword evidence="2" id="KW-1185">Reference proteome</keyword>
<dbReference type="AlphaFoldDB" id="A0A7K0FX71"/>
<proteinExistence type="predicted"/>
<dbReference type="OrthoDB" id="767980at2"/>
<sequence length="96" mass="10829">MNNEDKAARASQADHNKFEQGLLETRWTETGEPFYVVKDGNDLKEFALLAKLILEDEKAIAHDFTSKVVSESGDQEVSFEYKSGWFLEGLGEGEIE</sequence>
<dbReference type="RefSeq" id="WP_154279811.1">
    <property type="nucleotide sequence ID" value="NZ_JBHUJQ010000001.1"/>
</dbReference>
<gene>
    <name evidence="1" type="ORF">GJU39_06085</name>
</gene>
<comment type="caution">
    <text evidence="1">The sequence shown here is derived from an EMBL/GenBank/DDBJ whole genome shotgun (WGS) entry which is preliminary data.</text>
</comment>
<evidence type="ECO:0000313" key="1">
    <source>
        <dbReference type="EMBL" id="MRX75654.1"/>
    </source>
</evidence>
<reference evidence="1 2" key="1">
    <citation type="submission" date="2019-11" db="EMBL/GenBank/DDBJ databases">
        <title>Pedobacter petrophilus genome.</title>
        <authorList>
            <person name="Feldbauer M.J."/>
            <person name="Newman J.D."/>
        </authorList>
    </citation>
    <scope>NUCLEOTIDE SEQUENCE [LARGE SCALE GENOMIC DNA]</scope>
    <source>
        <strain evidence="1 2">LMG 29686</strain>
    </source>
</reference>
<organism evidence="1 2">
    <name type="scientific">Pedobacter petrophilus</name>
    <dbReference type="NCBI Taxonomy" id="1908241"/>
    <lineage>
        <taxon>Bacteria</taxon>
        <taxon>Pseudomonadati</taxon>
        <taxon>Bacteroidota</taxon>
        <taxon>Sphingobacteriia</taxon>
        <taxon>Sphingobacteriales</taxon>
        <taxon>Sphingobacteriaceae</taxon>
        <taxon>Pedobacter</taxon>
    </lineage>
</organism>
<dbReference type="EMBL" id="WKKH01000006">
    <property type="protein sequence ID" value="MRX75654.1"/>
    <property type="molecule type" value="Genomic_DNA"/>
</dbReference>
<accession>A0A7K0FX71</accession>
<dbReference type="Proteomes" id="UP000487757">
    <property type="component" value="Unassembled WGS sequence"/>
</dbReference>